<dbReference type="PANTHER" id="PTHR38439:SF2">
    <property type="entry name" value="OUTER MEMBRANE PROTEIN H.8"/>
    <property type="match status" value="1"/>
</dbReference>
<keyword evidence="3" id="KW-0249">Electron transport</keyword>
<reference evidence="8 9" key="1">
    <citation type="submission" date="2023-09" db="EMBL/GenBank/DDBJ databases">
        <authorList>
            <person name="Rey-Velasco X."/>
        </authorList>
    </citation>
    <scope>NUCLEOTIDE SEQUENCE [LARGE SCALE GENOMIC DNA]</scope>
    <source>
        <strain evidence="8 9">F394</strain>
    </source>
</reference>
<keyword evidence="9" id="KW-1185">Reference proteome</keyword>
<dbReference type="InterPro" id="IPR050845">
    <property type="entry name" value="Cu-binding_ET"/>
</dbReference>
<dbReference type="CDD" id="cd04233">
    <property type="entry name" value="Auracyanin"/>
    <property type="match status" value="1"/>
</dbReference>
<dbReference type="RefSeq" id="WP_311663132.1">
    <property type="nucleotide sequence ID" value="NZ_JAVRHT010000017.1"/>
</dbReference>
<dbReference type="InterPro" id="IPR028871">
    <property type="entry name" value="BlueCu_1_BS"/>
</dbReference>
<evidence type="ECO:0000256" key="6">
    <source>
        <dbReference type="SAM" id="SignalP"/>
    </source>
</evidence>
<dbReference type="InterPro" id="IPR008972">
    <property type="entry name" value="Cupredoxin"/>
</dbReference>
<feature type="compositionally biased region" description="Low complexity" evidence="5">
    <location>
        <begin position="32"/>
        <end position="43"/>
    </location>
</feature>
<evidence type="ECO:0000256" key="2">
    <source>
        <dbReference type="ARBA" id="ARBA00022723"/>
    </source>
</evidence>
<evidence type="ECO:0000313" key="9">
    <source>
        <dbReference type="Proteomes" id="UP001267426"/>
    </source>
</evidence>
<name>A0ABU3BR76_9BACT</name>
<gene>
    <name evidence="8" type="ORF">RM540_08530</name>
</gene>
<organism evidence="8 9">
    <name type="scientific">Rubrivirga litoralis</name>
    <dbReference type="NCBI Taxonomy" id="3075598"/>
    <lineage>
        <taxon>Bacteria</taxon>
        <taxon>Pseudomonadati</taxon>
        <taxon>Rhodothermota</taxon>
        <taxon>Rhodothermia</taxon>
        <taxon>Rhodothermales</taxon>
        <taxon>Rubricoccaceae</taxon>
        <taxon>Rubrivirga</taxon>
    </lineage>
</organism>
<keyword evidence="4" id="KW-0186">Copper</keyword>
<protein>
    <submittedName>
        <fullName evidence="8">Plastocyanin/azurin family copper-binding protein</fullName>
    </submittedName>
</protein>
<feature type="signal peptide" evidence="6">
    <location>
        <begin position="1"/>
        <end position="19"/>
    </location>
</feature>
<dbReference type="Pfam" id="PF00127">
    <property type="entry name" value="Copper-bind"/>
    <property type="match status" value="1"/>
</dbReference>
<dbReference type="PROSITE" id="PS00196">
    <property type="entry name" value="COPPER_BLUE"/>
    <property type="match status" value="1"/>
</dbReference>
<dbReference type="Proteomes" id="UP001267426">
    <property type="component" value="Unassembled WGS sequence"/>
</dbReference>
<keyword evidence="6" id="KW-0732">Signal</keyword>
<evidence type="ECO:0000256" key="5">
    <source>
        <dbReference type="SAM" id="MobiDB-lite"/>
    </source>
</evidence>
<dbReference type="InterPro" id="IPR000923">
    <property type="entry name" value="BlueCu_1"/>
</dbReference>
<evidence type="ECO:0000259" key="7">
    <source>
        <dbReference type="Pfam" id="PF00127"/>
    </source>
</evidence>
<keyword evidence="1" id="KW-0813">Transport</keyword>
<evidence type="ECO:0000313" key="8">
    <source>
        <dbReference type="EMBL" id="MDT0631788.1"/>
    </source>
</evidence>
<evidence type="ECO:0000256" key="1">
    <source>
        <dbReference type="ARBA" id="ARBA00022448"/>
    </source>
</evidence>
<proteinExistence type="predicted"/>
<dbReference type="Gene3D" id="2.60.40.420">
    <property type="entry name" value="Cupredoxins - blue copper proteins"/>
    <property type="match status" value="1"/>
</dbReference>
<dbReference type="PROSITE" id="PS51257">
    <property type="entry name" value="PROKAR_LIPOPROTEIN"/>
    <property type="match status" value="1"/>
</dbReference>
<dbReference type="SUPFAM" id="SSF49503">
    <property type="entry name" value="Cupredoxins"/>
    <property type="match status" value="1"/>
</dbReference>
<keyword evidence="2" id="KW-0479">Metal-binding</keyword>
<dbReference type="EMBL" id="JAVRHT010000017">
    <property type="protein sequence ID" value="MDT0631788.1"/>
    <property type="molecule type" value="Genomic_DNA"/>
</dbReference>
<evidence type="ECO:0000256" key="4">
    <source>
        <dbReference type="ARBA" id="ARBA00023008"/>
    </source>
</evidence>
<sequence length="179" mass="18565">MTRLPALALTFGLALSACADAPAPDAAPPPTQATAPEATAPAQAAAEIAPYDGPAADVTITPVGELMEYAEKEITVHPGQTVRLTFENTATSEAMSHNVVVLQQNASVNDIGQAAMSAVDTDYIPSGFDDQIIAHTAMSAPGETVTVEFTAPAEGDYTYICTFPGHYMVMQGTMHVVPA</sequence>
<feature type="region of interest" description="Disordered" evidence="5">
    <location>
        <begin position="22"/>
        <end position="43"/>
    </location>
</feature>
<accession>A0ABU3BR76</accession>
<evidence type="ECO:0000256" key="3">
    <source>
        <dbReference type="ARBA" id="ARBA00022982"/>
    </source>
</evidence>
<feature type="domain" description="Blue (type 1) copper" evidence="7">
    <location>
        <begin position="64"/>
        <end position="176"/>
    </location>
</feature>
<feature type="chain" id="PRO_5045803946" evidence="6">
    <location>
        <begin position="20"/>
        <end position="179"/>
    </location>
</feature>
<dbReference type="PANTHER" id="PTHR38439">
    <property type="entry name" value="AURACYANIN-B"/>
    <property type="match status" value="1"/>
</dbReference>
<comment type="caution">
    <text evidence="8">The sequence shown here is derived from an EMBL/GenBank/DDBJ whole genome shotgun (WGS) entry which is preliminary data.</text>
</comment>